<sequence length="156" mass="16112">MLPVSCSSQSVARMPLEVLGPLAVLTAGMKALPGAALLKTSGAAVAAKGTGIFAAKNKAVFAATHPGTSSGTSASHEALEKAKTELQKAASDIEEAENTTKSMMPLGLLTAFGFGGKQDDTVAALRRARARSHHGDDRRVRLSTVPDRCSSYGDFL</sequence>
<dbReference type="Proteomes" id="UP000028837">
    <property type="component" value="Unassembled WGS sequence"/>
</dbReference>
<dbReference type="AlphaFoldDB" id="A0A086JVF3"/>
<evidence type="ECO:0000313" key="1">
    <source>
        <dbReference type="EMBL" id="KFG36121.1"/>
    </source>
</evidence>
<dbReference type="VEuPathDB" id="ToxoDB:TGDOM2_215530"/>
<name>A0A086JVF3_TOXGO</name>
<organism evidence="1 2">
    <name type="scientific">Toxoplasma gondii GAB2-2007-GAL-DOM2</name>
    <dbReference type="NCBI Taxonomy" id="1130820"/>
    <lineage>
        <taxon>Eukaryota</taxon>
        <taxon>Sar</taxon>
        <taxon>Alveolata</taxon>
        <taxon>Apicomplexa</taxon>
        <taxon>Conoidasida</taxon>
        <taxon>Coccidia</taxon>
        <taxon>Eucoccidiorida</taxon>
        <taxon>Eimeriorina</taxon>
        <taxon>Sarcocystidae</taxon>
        <taxon>Toxoplasma</taxon>
    </lineage>
</organism>
<accession>A0A086JVF3</accession>
<dbReference type="OrthoDB" id="331040at2759"/>
<gene>
    <name evidence="1" type="ORF">TGDOM2_215530</name>
</gene>
<protein>
    <submittedName>
        <fullName evidence="1">Uncharacterized protein</fullName>
    </submittedName>
</protein>
<evidence type="ECO:0000313" key="2">
    <source>
        <dbReference type="Proteomes" id="UP000028837"/>
    </source>
</evidence>
<comment type="caution">
    <text evidence="1">The sequence shown here is derived from an EMBL/GenBank/DDBJ whole genome shotgun (WGS) entry which is preliminary data.</text>
</comment>
<dbReference type="EMBL" id="AHZU02001122">
    <property type="protein sequence ID" value="KFG36121.1"/>
    <property type="molecule type" value="Genomic_DNA"/>
</dbReference>
<reference evidence="1 2" key="1">
    <citation type="submission" date="2014-02" db="EMBL/GenBank/DDBJ databases">
        <authorList>
            <person name="Sibley D."/>
            <person name="Venepally P."/>
            <person name="Karamycheva S."/>
            <person name="Hadjithomas M."/>
            <person name="Khan A."/>
            <person name="Brunk B."/>
            <person name="Roos D."/>
            <person name="Caler E."/>
            <person name="Lorenzi H."/>
        </authorList>
    </citation>
    <scope>NUCLEOTIDE SEQUENCE [LARGE SCALE GENOMIC DNA]</scope>
    <source>
        <strain evidence="1 2">GAB2-2007-GAL-DOM2</strain>
    </source>
</reference>
<proteinExistence type="predicted"/>